<dbReference type="RefSeq" id="WP_138191209.1">
    <property type="nucleotide sequence ID" value="NZ_VBWP01000006.1"/>
</dbReference>
<keyword evidence="1" id="KW-0732">Signal</keyword>
<feature type="transmembrane region" description="Helical" evidence="2">
    <location>
        <begin position="33"/>
        <end position="58"/>
    </location>
</feature>
<keyword evidence="2" id="KW-0812">Transmembrane</keyword>
<name>A0A5R8QAQ9_9FIRM</name>
<evidence type="ECO:0000313" key="4">
    <source>
        <dbReference type="Proteomes" id="UP000306912"/>
    </source>
</evidence>
<evidence type="ECO:0000313" key="3">
    <source>
        <dbReference type="EMBL" id="TLG72983.1"/>
    </source>
</evidence>
<organism evidence="3 4">
    <name type="scientific">Culicoidibacter larvae</name>
    <dbReference type="NCBI Taxonomy" id="2579976"/>
    <lineage>
        <taxon>Bacteria</taxon>
        <taxon>Bacillati</taxon>
        <taxon>Bacillota</taxon>
        <taxon>Culicoidibacteria</taxon>
        <taxon>Culicoidibacterales</taxon>
        <taxon>Culicoidibacteraceae</taxon>
        <taxon>Culicoidibacter</taxon>
    </lineage>
</organism>
<dbReference type="Gene3D" id="2.60.40.1240">
    <property type="match status" value="1"/>
</dbReference>
<dbReference type="EMBL" id="VBWP01000006">
    <property type="protein sequence ID" value="TLG72983.1"/>
    <property type="molecule type" value="Genomic_DNA"/>
</dbReference>
<evidence type="ECO:0000256" key="2">
    <source>
        <dbReference type="SAM" id="Phobius"/>
    </source>
</evidence>
<evidence type="ECO:0000256" key="1">
    <source>
        <dbReference type="ARBA" id="ARBA00022729"/>
    </source>
</evidence>
<dbReference type="InParanoid" id="A0A5R8QAQ9"/>
<proteinExistence type="predicted"/>
<sequence>MDANDQQFDVEAMLNGNKYTNYNQPRKPFAKQVWVLIVFPLLAVVIGLTIGGMSGWAIGSYEQSGDFVYEGTYDYEQPSTNFDVDTAKAELASLHQDLWATDIPAIELNKVFHVYDAVNGYTDFEITIKAIEVVENPSSYSDDQVIRIEMDVKNLEKDELFFWTYSHLQVLDMDGFALEDIYVSDDQTSADIASGKTKTLVAYYEYEKKNDAIMLELWDYDMAYGASKFVLTKGGE</sequence>
<accession>A0A5R8QAQ9</accession>
<dbReference type="AlphaFoldDB" id="A0A5R8QAQ9"/>
<protein>
    <recommendedName>
        <fullName evidence="5">DUF4352 domain-containing protein</fullName>
    </recommendedName>
</protein>
<reference evidence="3 4" key="1">
    <citation type="submission" date="2019-05" db="EMBL/GenBank/DDBJ databases">
        <title>Culicoidintestinum kansasii gen. nov., sp. nov. from the gastrointestinal tract of the biting midge, Culicoides sonorensis.</title>
        <authorList>
            <person name="Neupane S."/>
            <person name="Ghosh A."/>
            <person name="Gunther S."/>
            <person name="Martin K."/>
            <person name="Zurek L."/>
        </authorList>
    </citation>
    <scope>NUCLEOTIDE SEQUENCE [LARGE SCALE GENOMIC DNA]</scope>
    <source>
        <strain evidence="3 4">CS-1</strain>
    </source>
</reference>
<keyword evidence="2" id="KW-0472">Membrane</keyword>
<gene>
    <name evidence="3" type="ORF">FEZ08_08025</name>
</gene>
<keyword evidence="2" id="KW-1133">Transmembrane helix</keyword>
<evidence type="ECO:0008006" key="5">
    <source>
        <dbReference type="Google" id="ProtNLM"/>
    </source>
</evidence>
<keyword evidence="4" id="KW-1185">Reference proteome</keyword>
<dbReference type="Proteomes" id="UP000306912">
    <property type="component" value="Unassembled WGS sequence"/>
</dbReference>
<dbReference type="InterPro" id="IPR029050">
    <property type="entry name" value="Immunoprotect_excell_Ig-like"/>
</dbReference>
<comment type="caution">
    <text evidence="3">The sequence shown here is derived from an EMBL/GenBank/DDBJ whole genome shotgun (WGS) entry which is preliminary data.</text>
</comment>